<organism evidence="11 12">
    <name type="scientific">Pseudoalteromonas luteoviolacea</name>
    <dbReference type="NCBI Taxonomy" id="43657"/>
    <lineage>
        <taxon>Bacteria</taxon>
        <taxon>Pseudomonadati</taxon>
        <taxon>Pseudomonadota</taxon>
        <taxon>Gammaproteobacteria</taxon>
        <taxon>Alteromonadales</taxon>
        <taxon>Pseudoalteromonadaceae</taxon>
        <taxon>Pseudoalteromonas</taxon>
    </lineage>
</organism>
<dbReference type="PRINTS" id="PR00260">
    <property type="entry name" value="CHEMTRNSDUCR"/>
</dbReference>
<keyword evidence="2 8" id="KW-0812">Transmembrane</keyword>
<evidence type="ECO:0000256" key="4">
    <source>
        <dbReference type="ARBA" id="ARBA00023136"/>
    </source>
</evidence>
<proteinExistence type="inferred from homology"/>
<comment type="subcellular location">
    <subcellularLocation>
        <location evidence="1">Membrane</location>
        <topology evidence="1">Multi-pass membrane protein</topology>
    </subcellularLocation>
</comment>
<reference evidence="12" key="1">
    <citation type="submission" date="2016-07" db="EMBL/GenBank/DDBJ databases">
        <authorList>
            <person name="Florea S."/>
            <person name="Webb J.S."/>
            <person name="Jaromczyk J."/>
            <person name="Schardl C.L."/>
        </authorList>
    </citation>
    <scope>NUCLEOTIDE SEQUENCE [LARGE SCALE GENOMIC DNA]</scope>
    <source>
        <strain evidence="12">IPB1</strain>
    </source>
</reference>
<name>A0A1C0TUV3_9GAMM</name>
<dbReference type="Proteomes" id="UP000093366">
    <property type="component" value="Unassembled WGS sequence"/>
</dbReference>
<evidence type="ECO:0000313" key="12">
    <source>
        <dbReference type="Proteomes" id="UP000093366"/>
    </source>
</evidence>
<dbReference type="Pfam" id="PF11845">
    <property type="entry name" value="Tll0287-like"/>
    <property type="match status" value="1"/>
</dbReference>
<dbReference type="PROSITE" id="PS50111">
    <property type="entry name" value="CHEMOTAXIS_TRANSDUC_2"/>
    <property type="match status" value="1"/>
</dbReference>
<dbReference type="InterPro" id="IPR021796">
    <property type="entry name" value="Tll0287-like_dom"/>
</dbReference>
<dbReference type="InterPro" id="IPR003660">
    <property type="entry name" value="HAMP_dom"/>
</dbReference>
<keyword evidence="4 8" id="KW-0472">Membrane</keyword>
<comment type="similarity">
    <text evidence="6">Belongs to the methyl-accepting chemotaxis (MCP) protein family.</text>
</comment>
<accession>A0A1C0TUV3</accession>
<dbReference type="FunFam" id="1.10.287.950:FF:000001">
    <property type="entry name" value="Methyl-accepting chemotaxis sensory transducer"/>
    <property type="match status" value="1"/>
</dbReference>
<dbReference type="SMART" id="SM00283">
    <property type="entry name" value="MA"/>
    <property type="match status" value="1"/>
</dbReference>
<evidence type="ECO:0000256" key="3">
    <source>
        <dbReference type="ARBA" id="ARBA00022989"/>
    </source>
</evidence>
<dbReference type="PROSITE" id="PS50885">
    <property type="entry name" value="HAMP"/>
    <property type="match status" value="1"/>
</dbReference>
<feature type="domain" description="HAMP" evidence="10">
    <location>
        <begin position="231"/>
        <end position="285"/>
    </location>
</feature>
<evidence type="ECO:0000256" key="1">
    <source>
        <dbReference type="ARBA" id="ARBA00004141"/>
    </source>
</evidence>
<dbReference type="GO" id="GO:0006935">
    <property type="term" value="P:chemotaxis"/>
    <property type="evidence" value="ECO:0007669"/>
    <property type="project" value="InterPro"/>
</dbReference>
<gene>
    <name evidence="11" type="ORF">A7985_03780</name>
</gene>
<evidence type="ECO:0000256" key="7">
    <source>
        <dbReference type="PROSITE-ProRule" id="PRU00284"/>
    </source>
</evidence>
<sequence length="562" mass="62342">MKSQSMTKRFVLPLGLMMVVVAILVATTLPSIIKSTMLQITSDDAVVTVNQFKTLRGYYTKNVISKAKAFGMSPHFEHRNDKNALPLPATLIHELSELISQSGTKVQLYSEYPFPNRKQRQLDSFQKEAWNFLTENPKKVYSKLYDANGSQYLRIAVADTMQAQACVNCHNTHPLTPRANWKLGDVRGVLEVTKPLDNVTELTSNIRNYILIGACFVLILMIVTLVTMFERFVLRRTKKLEDSLANLASGQSDLTKFIEVDDDDEIGNVAIQFNHFQGKFKSLIESIIETANHLEVSVNNVRDATSTIHTKIQEQEAQTQSIASAINEVTVSIKDISNNADQAAQSTNETDKNLISASKQMEHSVENINSLSQVMSESVTVITNLSSESKEIGVVLDVIKSIAEQTNLLALNAAIEAARAGEQGRGFAVVADEVRALAHRTQQSIDQIQGTVDALQRMGSEAVDKVVNGNTLTDETRDEVREVSEQLKQAMELEHDANAAVDNIAQAMVQQSDASLEMDNNIIRLRDLATDSIAELDKVITMLETVNKDSIQLTEELSRFKL</sequence>
<dbReference type="EMBL" id="MAUJ01000001">
    <property type="protein sequence ID" value="OCQ23082.1"/>
    <property type="molecule type" value="Genomic_DNA"/>
</dbReference>
<protein>
    <recommendedName>
        <fullName evidence="13">Chemotaxis protein</fullName>
    </recommendedName>
</protein>
<evidence type="ECO:0008006" key="13">
    <source>
        <dbReference type="Google" id="ProtNLM"/>
    </source>
</evidence>
<dbReference type="OrthoDB" id="5800769at2"/>
<dbReference type="InterPro" id="IPR004089">
    <property type="entry name" value="MCPsignal_dom"/>
</dbReference>
<dbReference type="SUPFAM" id="SSF58104">
    <property type="entry name" value="Methyl-accepting chemotaxis protein (MCP) signaling domain"/>
    <property type="match status" value="1"/>
</dbReference>
<dbReference type="CDD" id="cd06225">
    <property type="entry name" value="HAMP"/>
    <property type="match status" value="1"/>
</dbReference>
<dbReference type="PANTHER" id="PTHR32089:SF119">
    <property type="entry name" value="METHYL-ACCEPTING CHEMOTAXIS PROTEIN CTPL"/>
    <property type="match status" value="1"/>
</dbReference>
<evidence type="ECO:0000256" key="8">
    <source>
        <dbReference type="SAM" id="Phobius"/>
    </source>
</evidence>
<keyword evidence="3 8" id="KW-1133">Transmembrane helix</keyword>
<dbReference type="GO" id="GO:0007165">
    <property type="term" value="P:signal transduction"/>
    <property type="evidence" value="ECO:0007669"/>
    <property type="project" value="UniProtKB-KW"/>
</dbReference>
<comment type="caution">
    <text evidence="11">The sequence shown here is derived from an EMBL/GenBank/DDBJ whole genome shotgun (WGS) entry which is preliminary data.</text>
</comment>
<evidence type="ECO:0000256" key="5">
    <source>
        <dbReference type="ARBA" id="ARBA00023224"/>
    </source>
</evidence>
<dbReference type="InterPro" id="IPR004090">
    <property type="entry name" value="Chemotax_Me-accpt_rcpt"/>
</dbReference>
<dbReference type="Gene3D" id="1.10.287.950">
    <property type="entry name" value="Methyl-accepting chemotaxis protein"/>
    <property type="match status" value="1"/>
</dbReference>
<dbReference type="CDD" id="cd11386">
    <property type="entry name" value="MCP_signal"/>
    <property type="match status" value="1"/>
</dbReference>
<dbReference type="AlphaFoldDB" id="A0A1C0TUV3"/>
<dbReference type="GO" id="GO:0004888">
    <property type="term" value="F:transmembrane signaling receptor activity"/>
    <property type="evidence" value="ECO:0007669"/>
    <property type="project" value="InterPro"/>
</dbReference>
<evidence type="ECO:0000259" key="10">
    <source>
        <dbReference type="PROSITE" id="PS50885"/>
    </source>
</evidence>
<evidence type="ECO:0000259" key="9">
    <source>
        <dbReference type="PROSITE" id="PS50111"/>
    </source>
</evidence>
<evidence type="ECO:0000313" key="11">
    <source>
        <dbReference type="EMBL" id="OCQ23082.1"/>
    </source>
</evidence>
<feature type="transmembrane region" description="Helical" evidence="8">
    <location>
        <begin position="209"/>
        <end position="229"/>
    </location>
</feature>
<evidence type="ECO:0000256" key="6">
    <source>
        <dbReference type="ARBA" id="ARBA00029447"/>
    </source>
</evidence>
<dbReference type="PANTHER" id="PTHR32089">
    <property type="entry name" value="METHYL-ACCEPTING CHEMOTAXIS PROTEIN MCPB"/>
    <property type="match status" value="1"/>
</dbReference>
<feature type="domain" description="Methyl-accepting transducer" evidence="9">
    <location>
        <begin position="290"/>
        <end position="526"/>
    </location>
</feature>
<keyword evidence="5 7" id="KW-0807">Transducer</keyword>
<evidence type="ECO:0000256" key="2">
    <source>
        <dbReference type="ARBA" id="ARBA00022692"/>
    </source>
</evidence>
<dbReference type="GO" id="GO:0016020">
    <property type="term" value="C:membrane"/>
    <property type="evidence" value="ECO:0007669"/>
    <property type="project" value="UniProtKB-SubCell"/>
</dbReference>
<dbReference type="Pfam" id="PF00015">
    <property type="entry name" value="MCPsignal"/>
    <property type="match status" value="1"/>
</dbReference>
<dbReference type="Pfam" id="PF00672">
    <property type="entry name" value="HAMP"/>
    <property type="match status" value="1"/>
</dbReference>